<gene>
    <name evidence="2" type="ORF">METZ01_LOCUS395416</name>
</gene>
<reference evidence="2" key="1">
    <citation type="submission" date="2018-05" db="EMBL/GenBank/DDBJ databases">
        <authorList>
            <person name="Lanie J.A."/>
            <person name="Ng W.-L."/>
            <person name="Kazmierczak K.M."/>
            <person name="Andrzejewski T.M."/>
            <person name="Davidsen T.M."/>
            <person name="Wayne K.J."/>
            <person name="Tettelin H."/>
            <person name="Glass J.I."/>
            <person name="Rusch D."/>
            <person name="Podicherti R."/>
            <person name="Tsui H.-C.T."/>
            <person name="Winkler M.E."/>
        </authorList>
    </citation>
    <scope>NUCLEOTIDE SEQUENCE</scope>
</reference>
<protein>
    <recommendedName>
        <fullName evidence="1">DSBA-like thioredoxin domain-containing protein</fullName>
    </recommendedName>
</protein>
<evidence type="ECO:0000313" key="2">
    <source>
        <dbReference type="EMBL" id="SVD42562.1"/>
    </source>
</evidence>
<dbReference type="InterPro" id="IPR036249">
    <property type="entry name" value="Thioredoxin-like_sf"/>
</dbReference>
<dbReference type="GO" id="GO:0004364">
    <property type="term" value="F:glutathione transferase activity"/>
    <property type="evidence" value="ECO:0007669"/>
    <property type="project" value="TreeGrafter"/>
</dbReference>
<dbReference type="PIRSF" id="PIRSF006386">
    <property type="entry name" value="HCCAis_GSTk"/>
    <property type="match status" value="1"/>
</dbReference>
<evidence type="ECO:0000259" key="1">
    <source>
        <dbReference type="Pfam" id="PF01323"/>
    </source>
</evidence>
<dbReference type="Pfam" id="PF01323">
    <property type="entry name" value="DSBA"/>
    <property type="match status" value="1"/>
</dbReference>
<dbReference type="GO" id="GO:1901170">
    <property type="term" value="P:naphthalene catabolic process"/>
    <property type="evidence" value="ECO:0007669"/>
    <property type="project" value="InterPro"/>
</dbReference>
<dbReference type="CDD" id="cd03022">
    <property type="entry name" value="DsbA_HCCA_Iso"/>
    <property type="match status" value="1"/>
</dbReference>
<dbReference type="GO" id="GO:0004602">
    <property type="term" value="F:glutathione peroxidase activity"/>
    <property type="evidence" value="ECO:0007669"/>
    <property type="project" value="TreeGrafter"/>
</dbReference>
<accession>A0A382V7U7</accession>
<dbReference type="Gene3D" id="3.40.30.10">
    <property type="entry name" value="Glutaredoxin"/>
    <property type="match status" value="1"/>
</dbReference>
<feature type="domain" description="DSBA-like thioredoxin" evidence="1">
    <location>
        <begin position="8"/>
        <end position="201"/>
    </location>
</feature>
<dbReference type="EMBL" id="UINC01149847">
    <property type="protein sequence ID" value="SVD42562.1"/>
    <property type="molecule type" value="Genomic_DNA"/>
</dbReference>
<dbReference type="AlphaFoldDB" id="A0A382V7U7"/>
<dbReference type="InterPro" id="IPR044087">
    <property type="entry name" value="NahD-like"/>
</dbReference>
<dbReference type="InterPro" id="IPR014440">
    <property type="entry name" value="HCCAis_GSTk"/>
</dbReference>
<dbReference type="SUPFAM" id="SSF52833">
    <property type="entry name" value="Thioredoxin-like"/>
    <property type="match status" value="1"/>
</dbReference>
<dbReference type="GO" id="GO:0006749">
    <property type="term" value="P:glutathione metabolic process"/>
    <property type="evidence" value="ECO:0007669"/>
    <property type="project" value="TreeGrafter"/>
</dbReference>
<dbReference type="PANTHER" id="PTHR42943">
    <property type="entry name" value="GLUTATHIONE S-TRANSFERASE KAPPA"/>
    <property type="match status" value="1"/>
</dbReference>
<dbReference type="InterPro" id="IPR001853">
    <property type="entry name" value="DSBA-like_thioredoxin_dom"/>
</dbReference>
<dbReference type="PANTHER" id="PTHR42943:SF2">
    <property type="entry name" value="GLUTATHIONE S-TRANSFERASE KAPPA 1"/>
    <property type="match status" value="1"/>
</dbReference>
<organism evidence="2">
    <name type="scientific">marine metagenome</name>
    <dbReference type="NCBI Taxonomy" id="408172"/>
    <lineage>
        <taxon>unclassified sequences</taxon>
        <taxon>metagenomes</taxon>
        <taxon>ecological metagenomes</taxon>
    </lineage>
</organism>
<dbReference type="GO" id="GO:0018845">
    <property type="term" value="F:2-hydroxychromene-2-carboxylate isomerase activity"/>
    <property type="evidence" value="ECO:0007669"/>
    <property type="project" value="InterPro"/>
</dbReference>
<dbReference type="InterPro" id="IPR051924">
    <property type="entry name" value="GST_Kappa/NadH"/>
</dbReference>
<proteinExistence type="predicted"/>
<name>A0A382V7U7_9ZZZZ</name>
<sequence length="203" mass="23424">MSNTKGKLEFFFDCSSPWTYLAFKEIENLSSRLNLELVWKPILVGGIFNTINPSVYESRSNPVKPKASYSRKDLNDWSLIRGITVNWPDVFPVNSVKAMRGVFFALERNKVSEYVELVFYSYWTNNLDISLDEVLVKIVEELGWSSDNFISFIDLESTKEALKLNTEELAKRGGFGSPTMFVDDENMFFGNDRLNLIEELLNR</sequence>